<evidence type="ECO:0000256" key="1">
    <source>
        <dbReference type="SAM" id="MobiDB-lite"/>
    </source>
</evidence>
<gene>
    <name evidence="3" type="ORF">CO657_22610</name>
</gene>
<feature type="region of interest" description="Disordered" evidence="1">
    <location>
        <begin position="244"/>
        <end position="265"/>
    </location>
</feature>
<evidence type="ECO:0000259" key="2">
    <source>
        <dbReference type="Pfam" id="PF12770"/>
    </source>
</evidence>
<reference evidence="3 4" key="1">
    <citation type="submission" date="2019-01" db="EMBL/GenBank/DDBJ databases">
        <title>Genomic insights into the origins and evolution of symbiotic genes in the Phaseolus vulgaris microsymbionts.</title>
        <authorList>
            <person name="Tong W."/>
        </authorList>
    </citation>
    <scope>NUCLEOTIDE SEQUENCE [LARGE SCALE GENOMIC DNA]</scope>
    <source>
        <strain evidence="3 4">FH23</strain>
        <plasmid evidence="4">prapfh23a</plasmid>
    </source>
</reference>
<dbReference type="RefSeq" id="WP_054185937.1">
    <property type="nucleotide sequence ID" value="NZ_CP034999.1"/>
</dbReference>
<dbReference type="Proteomes" id="UP000220927">
    <property type="component" value="Plasmid pRapFH23a"/>
</dbReference>
<keyword evidence="3" id="KW-0614">Plasmid</keyword>
<dbReference type="Pfam" id="PF12770">
    <property type="entry name" value="CHAT"/>
    <property type="match status" value="1"/>
</dbReference>
<geneLocation type="plasmid" evidence="4">
    <name>prapfh23a</name>
</geneLocation>
<sequence length="622" mass="68442">MTDPSLRNANYRSPIVSLPDDSWHYIIDVFEGEFIGSLLSLQIEFSEGVAKLEAQVASVNSAAFLLALVRRHPHVERVEENIEIKAPFRSAGRDAADAAFDNWHQETASVPDEERLSLERYPHISVKGELNVGSDVVVLIYLEEEADEFTDGGPSVIDNVPAHWQTLNVDVVVDSAQLVFDEETASAKVKLRRGQRSSPAMIHAQVDQSAQASGFAQLTAQFYYEGRRCGFARRTFPLVRREKEKAAEIESRPDVQLSGDDASRTPNLTAPAQIKASLDASDFVVSINREGTDLDGTYRWVTYSNRLGSGRRQSNGQITLGQSTRKYAESLLKLCPTLEPGNHARTLKSIGEEIWGRTPPAFQEHYLSLVAEIGPCFPIQFYSDEPYVPWEMMCPKIDGEGKDHLFFSHPVARWPSSSHTGLAQSFTDGIVASFVPSYQDRDLPAAHEEGRWLRDNLEAVEHEPTHDALLNFLESPPEAKVKVVHFAGHGKCGNADSPSSIEMSEGKHVTVKEVGQSGVKLGRRDRSLFILNACEVGASTLELGMASGWASALTNNGFGGVLAPLWAVRDEHASKLVIGSLDLFLRSGETLAESVRRSRDASRGASTTSFAYVLYGDVMARA</sequence>
<name>A0AAE5WQJ0_9HYPH</name>
<accession>A0AAE5WQJ0</accession>
<keyword evidence="4" id="KW-1185">Reference proteome</keyword>
<dbReference type="AlphaFoldDB" id="A0AAE5WQJ0"/>
<proteinExistence type="predicted"/>
<evidence type="ECO:0000313" key="3">
    <source>
        <dbReference type="EMBL" id="QAS80841.1"/>
    </source>
</evidence>
<feature type="compositionally biased region" description="Basic and acidic residues" evidence="1">
    <location>
        <begin position="244"/>
        <end position="253"/>
    </location>
</feature>
<evidence type="ECO:0000313" key="4">
    <source>
        <dbReference type="Proteomes" id="UP000220927"/>
    </source>
</evidence>
<protein>
    <submittedName>
        <fullName evidence="3">CHAT domain-containing protein</fullName>
    </submittedName>
</protein>
<dbReference type="EMBL" id="CP034999">
    <property type="protein sequence ID" value="QAS80841.1"/>
    <property type="molecule type" value="Genomic_DNA"/>
</dbReference>
<dbReference type="InterPro" id="IPR024983">
    <property type="entry name" value="CHAT_dom"/>
</dbReference>
<dbReference type="KEGG" id="rad:CO657_22610"/>
<organism evidence="3 4">
    <name type="scientific">Rhizobium acidisoli</name>
    <dbReference type="NCBI Taxonomy" id="1538158"/>
    <lineage>
        <taxon>Bacteria</taxon>
        <taxon>Pseudomonadati</taxon>
        <taxon>Pseudomonadota</taxon>
        <taxon>Alphaproteobacteria</taxon>
        <taxon>Hyphomicrobiales</taxon>
        <taxon>Rhizobiaceae</taxon>
        <taxon>Rhizobium/Agrobacterium group</taxon>
        <taxon>Rhizobium</taxon>
    </lineage>
</organism>
<feature type="domain" description="CHAT" evidence="2">
    <location>
        <begin position="432"/>
        <end position="601"/>
    </location>
</feature>